<sequence length="110" mass="11905">MVQLNYKASNIAKAEKEQGMSFFDAFSSLQDKPSISSLLFLFIAGGGTTEEFDELFKSGIDKVMLEVMSGIADAGFLGTTVDSKTLKAEMEKAMKEAMPTSETSGQTKKN</sequence>
<proteinExistence type="predicted"/>
<protein>
    <submittedName>
        <fullName evidence="1">Uncharacterized protein</fullName>
    </submittedName>
</protein>
<name>A0A8S5U922_9CAUD</name>
<dbReference type="EMBL" id="BK016041">
    <property type="protein sequence ID" value="DAF90985.1"/>
    <property type="molecule type" value="Genomic_DNA"/>
</dbReference>
<reference evidence="1" key="1">
    <citation type="journal article" date="2021" name="Proc. Natl. Acad. Sci. U.S.A.">
        <title>A Catalog of Tens of Thousands of Viruses from Human Metagenomes Reveals Hidden Associations with Chronic Diseases.</title>
        <authorList>
            <person name="Tisza M.J."/>
            <person name="Buck C.B."/>
        </authorList>
    </citation>
    <scope>NUCLEOTIDE SEQUENCE</scope>
    <source>
        <strain evidence="1">Cti3G1</strain>
    </source>
</reference>
<evidence type="ECO:0000313" key="1">
    <source>
        <dbReference type="EMBL" id="DAF90985.1"/>
    </source>
</evidence>
<accession>A0A8S5U922</accession>
<organism evidence="1">
    <name type="scientific">Herelleviridae sp. cti3G1</name>
    <dbReference type="NCBI Taxonomy" id="2825831"/>
    <lineage>
        <taxon>Viruses</taxon>
        <taxon>Duplodnaviria</taxon>
        <taxon>Heunggongvirae</taxon>
        <taxon>Uroviricota</taxon>
        <taxon>Caudoviricetes</taxon>
        <taxon>Herelleviridae</taxon>
    </lineage>
</organism>